<accession>A0A5M3ZAG7</accession>
<proteinExistence type="predicted"/>
<dbReference type="GO" id="GO:0031499">
    <property type="term" value="C:TRAMP complex"/>
    <property type="evidence" value="ECO:0007669"/>
    <property type="project" value="TreeGrafter"/>
</dbReference>
<dbReference type="PANTHER" id="PTHR23092:SF50">
    <property type="entry name" value="MTF2-LIKE C-TERMINAL DOMAIN-CONTAINING PROTEIN"/>
    <property type="match status" value="1"/>
</dbReference>
<dbReference type="VEuPathDB" id="FungiDB:ATEG_08971"/>
<gene>
    <name evidence="2" type="ORF">ATEIFO6365_0010048800</name>
</gene>
<evidence type="ECO:0000256" key="1">
    <source>
        <dbReference type="SAM" id="MobiDB-lite"/>
    </source>
</evidence>
<dbReference type="OrthoDB" id="273917at2759"/>
<dbReference type="EMBL" id="BLJY01000010">
    <property type="protein sequence ID" value="GFF19708.1"/>
    <property type="molecule type" value="Genomic_DNA"/>
</dbReference>
<dbReference type="Proteomes" id="UP000452235">
    <property type="component" value="Unassembled WGS sequence"/>
</dbReference>
<dbReference type="InterPro" id="IPR045862">
    <property type="entry name" value="Trf4-like"/>
</dbReference>
<feature type="compositionally biased region" description="Basic residues" evidence="1">
    <location>
        <begin position="104"/>
        <end position="113"/>
    </location>
</feature>
<dbReference type="GO" id="GO:0043634">
    <property type="term" value="P:polyadenylation-dependent ncRNA catabolic process"/>
    <property type="evidence" value="ECO:0007669"/>
    <property type="project" value="TreeGrafter"/>
</dbReference>
<name>A0A5M3ZAG7_ASPTE</name>
<feature type="compositionally biased region" description="Polar residues" evidence="1">
    <location>
        <begin position="70"/>
        <end position="80"/>
    </location>
</feature>
<dbReference type="GO" id="GO:0003729">
    <property type="term" value="F:mRNA binding"/>
    <property type="evidence" value="ECO:0007669"/>
    <property type="project" value="TreeGrafter"/>
</dbReference>
<dbReference type="PANTHER" id="PTHR23092">
    <property type="entry name" value="POLY(A) RNA POLYMERASE"/>
    <property type="match status" value="1"/>
</dbReference>
<dbReference type="GO" id="GO:1990817">
    <property type="term" value="F:poly(A) RNA polymerase activity"/>
    <property type="evidence" value="ECO:0007669"/>
    <property type="project" value="InterPro"/>
</dbReference>
<protein>
    <recommendedName>
        <fullName evidence="4">Polymerase nucleotidyl transferase domain-containing protein</fullName>
    </recommendedName>
</protein>
<sequence>MRVVLRSSKSPLPFFNTSRRPPLRRLHGTSLLRAKEPVIYKNSLEKTLEAHRVSNRASLIRRVVSKDPVSATTSPDTLSSSEKHVSETGPSTEGPPSRETQPLKRSKTKRHSSQRAPRVSPSVSAPSRPVAWSTDRTRGRPAQSPWLEGVFASQDSLSQLDAEICALAKYVTPTIAEQNAINQVTAELTTLLRPAAPHPLVVVGSRRTGFAMSHSDLDLLLPVSDAARSSDSTRKPSASRPQMLELYHETLHKARAVLRQSPSFQEQGHPTGKRHSTVTIVHRPTGLPVKLYCGEGLPASIEYIQDYHAEYPTIHPLYMTLRLILETHGLYGPPGGITSDALLVLLATFLKMNHGRFRGPTPLAAQLLAVLRVYGTEVDLATTGVAADPPCFFNVDSVKEAARTYDPADLPAYLRGQRSLINLKRTAARRRNAPAAARLCLQDPANYMNDLGRGCTRAREIQGVFARAYEELDAALRGWEDTSSGAPERSVLTHALRANFDSFSRMRARIAAAQVAESIGPSVLQTGRIG</sequence>
<dbReference type="InterPro" id="IPR043519">
    <property type="entry name" value="NT_sf"/>
</dbReference>
<evidence type="ECO:0000313" key="3">
    <source>
        <dbReference type="Proteomes" id="UP000452235"/>
    </source>
</evidence>
<dbReference type="GO" id="GO:0031123">
    <property type="term" value="P:RNA 3'-end processing"/>
    <property type="evidence" value="ECO:0007669"/>
    <property type="project" value="TreeGrafter"/>
</dbReference>
<dbReference type="SUPFAM" id="SSF81301">
    <property type="entry name" value="Nucleotidyltransferase"/>
    <property type="match status" value="1"/>
</dbReference>
<keyword evidence="3" id="KW-1185">Reference proteome</keyword>
<dbReference type="Gene3D" id="3.30.460.10">
    <property type="entry name" value="Beta Polymerase, domain 2"/>
    <property type="match status" value="1"/>
</dbReference>
<feature type="compositionally biased region" description="Low complexity" evidence="1">
    <location>
        <begin position="115"/>
        <end position="131"/>
    </location>
</feature>
<dbReference type="SUPFAM" id="SSF81631">
    <property type="entry name" value="PAP/OAS1 substrate-binding domain"/>
    <property type="match status" value="1"/>
</dbReference>
<dbReference type="GO" id="GO:0005730">
    <property type="term" value="C:nucleolus"/>
    <property type="evidence" value="ECO:0007669"/>
    <property type="project" value="TreeGrafter"/>
</dbReference>
<comment type="caution">
    <text evidence="2">The sequence shown here is derived from an EMBL/GenBank/DDBJ whole genome shotgun (WGS) entry which is preliminary data.</text>
</comment>
<dbReference type="Gene3D" id="1.10.1410.10">
    <property type="match status" value="1"/>
</dbReference>
<evidence type="ECO:0000313" key="2">
    <source>
        <dbReference type="EMBL" id="GFF19708.1"/>
    </source>
</evidence>
<organism evidence="2 3">
    <name type="scientific">Aspergillus terreus</name>
    <dbReference type="NCBI Taxonomy" id="33178"/>
    <lineage>
        <taxon>Eukaryota</taxon>
        <taxon>Fungi</taxon>
        <taxon>Dikarya</taxon>
        <taxon>Ascomycota</taxon>
        <taxon>Pezizomycotina</taxon>
        <taxon>Eurotiomycetes</taxon>
        <taxon>Eurotiomycetidae</taxon>
        <taxon>Eurotiales</taxon>
        <taxon>Aspergillaceae</taxon>
        <taxon>Aspergillus</taxon>
        <taxon>Aspergillus subgen. Circumdati</taxon>
    </lineage>
</organism>
<feature type="region of interest" description="Disordered" evidence="1">
    <location>
        <begin position="67"/>
        <end position="143"/>
    </location>
</feature>
<dbReference type="AlphaFoldDB" id="A0A5M3ZAG7"/>
<evidence type="ECO:0008006" key="4">
    <source>
        <dbReference type="Google" id="ProtNLM"/>
    </source>
</evidence>
<reference evidence="2 3" key="1">
    <citation type="submission" date="2020-01" db="EMBL/GenBank/DDBJ databases">
        <title>Aspergillus terreus IFO 6365 whole genome shotgun sequence.</title>
        <authorList>
            <person name="Kanamasa S."/>
            <person name="Takahashi H."/>
        </authorList>
    </citation>
    <scope>NUCLEOTIDE SEQUENCE [LARGE SCALE GENOMIC DNA]</scope>
    <source>
        <strain evidence="2 3">IFO 6365</strain>
    </source>
</reference>